<accession>A0A5C3LB44</accession>
<dbReference type="EMBL" id="ML210147">
    <property type="protein sequence ID" value="TFK30259.1"/>
    <property type="molecule type" value="Genomic_DNA"/>
</dbReference>
<name>A0A5C3LB44_COPMA</name>
<gene>
    <name evidence="1" type="ORF">FA15DRAFT_651753</name>
</gene>
<evidence type="ECO:0000313" key="1">
    <source>
        <dbReference type="EMBL" id="TFK30259.1"/>
    </source>
</evidence>
<reference evidence="1 2" key="1">
    <citation type="journal article" date="2019" name="Nat. Ecol. Evol.">
        <title>Megaphylogeny resolves global patterns of mushroom evolution.</title>
        <authorList>
            <person name="Varga T."/>
            <person name="Krizsan K."/>
            <person name="Foldi C."/>
            <person name="Dima B."/>
            <person name="Sanchez-Garcia M."/>
            <person name="Sanchez-Ramirez S."/>
            <person name="Szollosi G.J."/>
            <person name="Szarkandi J.G."/>
            <person name="Papp V."/>
            <person name="Albert L."/>
            <person name="Andreopoulos W."/>
            <person name="Angelini C."/>
            <person name="Antonin V."/>
            <person name="Barry K.W."/>
            <person name="Bougher N.L."/>
            <person name="Buchanan P."/>
            <person name="Buyck B."/>
            <person name="Bense V."/>
            <person name="Catcheside P."/>
            <person name="Chovatia M."/>
            <person name="Cooper J."/>
            <person name="Damon W."/>
            <person name="Desjardin D."/>
            <person name="Finy P."/>
            <person name="Geml J."/>
            <person name="Haridas S."/>
            <person name="Hughes K."/>
            <person name="Justo A."/>
            <person name="Karasinski D."/>
            <person name="Kautmanova I."/>
            <person name="Kiss B."/>
            <person name="Kocsube S."/>
            <person name="Kotiranta H."/>
            <person name="LaButti K.M."/>
            <person name="Lechner B.E."/>
            <person name="Liimatainen K."/>
            <person name="Lipzen A."/>
            <person name="Lukacs Z."/>
            <person name="Mihaltcheva S."/>
            <person name="Morgado L.N."/>
            <person name="Niskanen T."/>
            <person name="Noordeloos M.E."/>
            <person name="Ohm R.A."/>
            <person name="Ortiz-Santana B."/>
            <person name="Ovrebo C."/>
            <person name="Racz N."/>
            <person name="Riley R."/>
            <person name="Savchenko A."/>
            <person name="Shiryaev A."/>
            <person name="Soop K."/>
            <person name="Spirin V."/>
            <person name="Szebenyi C."/>
            <person name="Tomsovsky M."/>
            <person name="Tulloss R.E."/>
            <person name="Uehling J."/>
            <person name="Grigoriev I.V."/>
            <person name="Vagvolgyi C."/>
            <person name="Papp T."/>
            <person name="Martin F.M."/>
            <person name="Miettinen O."/>
            <person name="Hibbett D.S."/>
            <person name="Nagy L.G."/>
        </authorList>
    </citation>
    <scope>NUCLEOTIDE SEQUENCE [LARGE SCALE GENOMIC DNA]</scope>
    <source>
        <strain evidence="1 2">CBS 121175</strain>
    </source>
</reference>
<organism evidence="1 2">
    <name type="scientific">Coprinopsis marcescibilis</name>
    <name type="common">Agaric fungus</name>
    <name type="synonym">Psathyrella marcescibilis</name>
    <dbReference type="NCBI Taxonomy" id="230819"/>
    <lineage>
        <taxon>Eukaryota</taxon>
        <taxon>Fungi</taxon>
        <taxon>Dikarya</taxon>
        <taxon>Basidiomycota</taxon>
        <taxon>Agaricomycotina</taxon>
        <taxon>Agaricomycetes</taxon>
        <taxon>Agaricomycetidae</taxon>
        <taxon>Agaricales</taxon>
        <taxon>Agaricineae</taxon>
        <taxon>Psathyrellaceae</taxon>
        <taxon>Coprinopsis</taxon>
    </lineage>
</organism>
<dbReference type="AlphaFoldDB" id="A0A5C3LB44"/>
<protein>
    <submittedName>
        <fullName evidence="1">Uncharacterized protein</fullName>
    </submittedName>
</protein>
<sequence length="152" mass="17397">MPLRFWVLEDAACPSLHKISQSYLLVHYRSPLGLYTEPKIFRGAQKRGFSSWNAERLHEGTVCWRRTRGTDTRSHPNGKATTPKPVIADGGVVRLGKVTKKYIERLAQANNTSVYACKYCTLELDIDLRWSLPWMTMESEWTALGWGLGRQL</sequence>
<dbReference type="Proteomes" id="UP000307440">
    <property type="component" value="Unassembled WGS sequence"/>
</dbReference>
<proteinExistence type="predicted"/>
<keyword evidence="2" id="KW-1185">Reference proteome</keyword>
<evidence type="ECO:0000313" key="2">
    <source>
        <dbReference type="Proteomes" id="UP000307440"/>
    </source>
</evidence>